<evidence type="ECO:0008006" key="5">
    <source>
        <dbReference type="Google" id="ProtNLM"/>
    </source>
</evidence>
<protein>
    <recommendedName>
        <fullName evidence="5">Immunoglobulin subtype domain-containing protein</fullName>
    </recommendedName>
</protein>
<keyword evidence="1" id="KW-1133">Transmembrane helix</keyword>
<evidence type="ECO:0000256" key="1">
    <source>
        <dbReference type="SAM" id="Phobius"/>
    </source>
</evidence>
<dbReference type="Proteomes" id="UP000250572">
    <property type="component" value="Unassembled WGS sequence"/>
</dbReference>
<dbReference type="InterPro" id="IPR013783">
    <property type="entry name" value="Ig-like_fold"/>
</dbReference>
<gene>
    <name evidence="3" type="ORF">CCH79_00010708</name>
</gene>
<dbReference type="AlphaFoldDB" id="A0A315WJK8"/>
<dbReference type="EMBL" id="NHOQ01000318">
    <property type="protein sequence ID" value="PWA30988.1"/>
    <property type="molecule type" value="Genomic_DNA"/>
</dbReference>
<reference evidence="3 4" key="1">
    <citation type="journal article" date="2018" name="G3 (Bethesda)">
        <title>A High-Quality Reference Genome for the Invasive Mosquitofish Gambusia affinis Using a Chicago Library.</title>
        <authorList>
            <person name="Hoffberg S.L."/>
            <person name="Troendle N.J."/>
            <person name="Glenn T.C."/>
            <person name="Mahmud O."/>
            <person name="Louha S."/>
            <person name="Chalopin D."/>
            <person name="Bennetzen J.L."/>
            <person name="Mauricio R."/>
        </authorList>
    </citation>
    <scope>NUCLEOTIDE SEQUENCE [LARGE SCALE GENOMIC DNA]</scope>
    <source>
        <strain evidence="3">NE01/NJP1002.9</strain>
        <tissue evidence="3">Muscle</tissue>
    </source>
</reference>
<dbReference type="InterPro" id="IPR036179">
    <property type="entry name" value="Ig-like_dom_sf"/>
</dbReference>
<keyword evidence="2" id="KW-0732">Signal</keyword>
<keyword evidence="1" id="KW-0472">Membrane</keyword>
<name>A0A315WJK8_GAMAF</name>
<keyword evidence="4" id="KW-1185">Reference proteome</keyword>
<sequence>MKILFMLFCLLQENCLLKAQPRTEEVQHIVLRLVFPPFYNGYNKSCCKLYPGQCYKVLDSAGYTCDSLRGRVTTTEEDGWIEFRISNVQVGDAGYYRCAVLGTQYQIYSDYYVEVIETSDHYSKTQFPLTTTAIRVPSSFTTLLASTVLVPVQDFRDSDGASWNFRMLLFVTVSIAAMISVVSVVVAVCCKVKAKRKKSNVHGEALCESQKRDAPEMSGIVYVTVDFKPRQKPEGVYANLEQQTTGESISQADNAGKVEYSTLAIQL</sequence>
<dbReference type="SUPFAM" id="SSF48726">
    <property type="entry name" value="Immunoglobulin"/>
    <property type="match status" value="1"/>
</dbReference>
<evidence type="ECO:0000313" key="4">
    <source>
        <dbReference type="Proteomes" id="UP000250572"/>
    </source>
</evidence>
<evidence type="ECO:0000313" key="3">
    <source>
        <dbReference type="EMBL" id="PWA30988.1"/>
    </source>
</evidence>
<dbReference type="Gene3D" id="2.60.40.10">
    <property type="entry name" value="Immunoglobulins"/>
    <property type="match status" value="1"/>
</dbReference>
<organism evidence="3 4">
    <name type="scientific">Gambusia affinis</name>
    <name type="common">Western mosquitofish</name>
    <name type="synonym">Heterandria affinis</name>
    <dbReference type="NCBI Taxonomy" id="33528"/>
    <lineage>
        <taxon>Eukaryota</taxon>
        <taxon>Metazoa</taxon>
        <taxon>Chordata</taxon>
        <taxon>Craniata</taxon>
        <taxon>Vertebrata</taxon>
        <taxon>Euteleostomi</taxon>
        <taxon>Actinopterygii</taxon>
        <taxon>Neopterygii</taxon>
        <taxon>Teleostei</taxon>
        <taxon>Neoteleostei</taxon>
        <taxon>Acanthomorphata</taxon>
        <taxon>Ovalentaria</taxon>
        <taxon>Atherinomorphae</taxon>
        <taxon>Cyprinodontiformes</taxon>
        <taxon>Poeciliidae</taxon>
        <taxon>Poeciliinae</taxon>
        <taxon>Gambusia</taxon>
    </lineage>
</organism>
<evidence type="ECO:0000256" key="2">
    <source>
        <dbReference type="SAM" id="SignalP"/>
    </source>
</evidence>
<feature type="transmembrane region" description="Helical" evidence="1">
    <location>
        <begin position="167"/>
        <end position="190"/>
    </location>
</feature>
<proteinExistence type="predicted"/>
<comment type="caution">
    <text evidence="3">The sequence shown here is derived from an EMBL/GenBank/DDBJ whole genome shotgun (WGS) entry which is preliminary data.</text>
</comment>
<feature type="chain" id="PRO_5016453117" description="Immunoglobulin subtype domain-containing protein" evidence="2">
    <location>
        <begin position="20"/>
        <end position="267"/>
    </location>
</feature>
<keyword evidence="1" id="KW-0812">Transmembrane</keyword>
<accession>A0A315WJK8</accession>
<feature type="signal peptide" evidence="2">
    <location>
        <begin position="1"/>
        <end position="19"/>
    </location>
</feature>